<organism evidence="5 6">
    <name type="scientific">Betta splendens</name>
    <name type="common">Siamese fighting fish</name>
    <dbReference type="NCBI Taxonomy" id="158456"/>
    <lineage>
        <taxon>Eukaryota</taxon>
        <taxon>Metazoa</taxon>
        <taxon>Chordata</taxon>
        <taxon>Craniata</taxon>
        <taxon>Vertebrata</taxon>
        <taxon>Euteleostomi</taxon>
        <taxon>Actinopterygii</taxon>
        <taxon>Neopterygii</taxon>
        <taxon>Teleostei</taxon>
        <taxon>Neoteleostei</taxon>
        <taxon>Acanthomorphata</taxon>
        <taxon>Anabantaria</taxon>
        <taxon>Anabantiformes</taxon>
        <taxon>Anabantoidei</taxon>
        <taxon>Osphronemidae</taxon>
        <taxon>Betta</taxon>
    </lineage>
</organism>
<dbReference type="OrthoDB" id="5945173at2759"/>
<dbReference type="Pfam" id="PF00021">
    <property type="entry name" value="UPAR_LY6"/>
    <property type="match status" value="2"/>
</dbReference>
<reference evidence="6" key="1">
    <citation type="submission" date="2025-08" db="UniProtKB">
        <authorList>
            <consortium name="RefSeq"/>
        </authorList>
    </citation>
    <scope>IDENTIFICATION</scope>
</reference>
<dbReference type="InterPro" id="IPR016054">
    <property type="entry name" value="LY6_UPA_recep-like"/>
</dbReference>
<evidence type="ECO:0000313" key="5">
    <source>
        <dbReference type="Proteomes" id="UP000515150"/>
    </source>
</evidence>
<dbReference type="SMART" id="SM00134">
    <property type="entry name" value="LU"/>
    <property type="match status" value="2"/>
</dbReference>
<feature type="domain" description="UPAR/Ly6" evidence="4">
    <location>
        <begin position="111"/>
        <end position="200"/>
    </location>
</feature>
<dbReference type="PANTHER" id="PTHR10036:SF3">
    <property type="entry name" value="PROTEIN SLEEPLESS-RELATED"/>
    <property type="match status" value="1"/>
</dbReference>
<dbReference type="Proteomes" id="UP000515150">
    <property type="component" value="Chromosome 4"/>
</dbReference>
<keyword evidence="1 3" id="KW-0732">Signal</keyword>
<keyword evidence="5" id="KW-1185">Reference proteome</keyword>
<dbReference type="InParanoid" id="A0A6P7MBY1"/>
<sequence length="209" mass="21767">MQLLLALTSIWTLLSSAGALQCLMCTDAADPTCASTASVPCDSSQCLTATVPGPLVYKACGQPVLCPSAGNQTFSLSSTALNISFNSQCCNTDNCNGATLSLPTFQSVNSLQCYSCDNYNRNCSIRIQCKGGEDRCFKTNVTNGGITLPFLGCASSNLLQIAASNLGSIVPFPGLSTFSYCQGSLCNSAPAAATTAHLLLVLLLFSLYH</sequence>
<dbReference type="GeneID" id="114854071"/>
<name>A0A6P7MBY1_BETSP</name>
<feature type="domain" description="UPAR/Ly6" evidence="4">
    <location>
        <begin position="20"/>
        <end position="103"/>
    </location>
</feature>
<dbReference type="InterPro" id="IPR045860">
    <property type="entry name" value="Snake_toxin-like_sf"/>
</dbReference>
<dbReference type="PROSITE" id="PS00983">
    <property type="entry name" value="LY6_UPAR"/>
    <property type="match status" value="1"/>
</dbReference>
<dbReference type="SUPFAM" id="SSF57302">
    <property type="entry name" value="Snake toxin-like"/>
    <property type="match status" value="2"/>
</dbReference>
<accession>A0A6P7MBY1</accession>
<protein>
    <submittedName>
        <fullName evidence="6">Urokinase plasminogen activator surface receptor-like isoform X1</fullName>
    </submittedName>
</protein>
<dbReference type="InterPro" id="IPR018363">
    <property type="entry name" value="CD59_antigen_CS"/>
</dbReference>
<dbReference type="Gene3D" id="2.10.60.10">
    <property type="entry name" value="CD59"/>
    <property type="match status" value="2"/>
</dbReference>
<feature type="chain" id="PRO_5027664874" evidence="3">
    <location>
        <begin position="20"/>
        <end position="209"/>
    </location>
</feature>
<evidence type="ECO:0000256" key="3">
    <source>
        <dbReference type="SAM" id="SignalP"/>
    </source>
</evidence>
<evidence type="ECO:0000313" key="6">
    <source>
        <dbReference type="RefSeq" id="XP_029003464.1"/>
    </source>
</evidence>
<proteinExistence type="predicted"/>
<evidence type="ECO:0000256" key="2">
    <source>
        <dbReference type="ARBA" id="ARBA00023157"/>
    </source>
</evidence>
<feature type="signal peptide" evidence="3">
    <location>
        <begin position="1"/>
        <end position="19"/>
    </location>
</feature>
<evidence type="ECO:0000259" key="4">
    <source>
        <dbReference type="SMART" id="SM00134"/>
    </source>
</evidence>
<dbReference type="RefSeq" id="XP_029003464.1">
    <property type="nucleotide sequence ID" value="XM_029147631.3"/>
</dbReference>
<keyword evidence="2" id="KW-1015">Disulfide bond</keyword>
<dbReference type="KEGG" id="bspl:114854071"/>
<gene>
    <name evidence="6" type="primary">LOC114854071</name>
</gene>
<evidence type="ECO:0000256" key="1">
    <source>
        <dbReference type="ARBA" id="ARBA00022729"/>
    </source>
</evidence>
<dbReference type="AlphaFoldDB" id="A0A6P7MBY1"/>
<dbReference type="PANTHER" id="PTHR10036">
    <property type="entry name" value="CD59 GLYCOPROTEIN"/>
    <property type="match status" value="1"/>
</dbReference>